<evidence type="ECO:0000256" key="3">
    <source>
        <dbReference type="ARBA" id="ARBA00047555"/>
    </source>
</evidence>
<dbReference type="SUPFAM" id="SSF51735">
    <property type="entry name" value="NAD(P)-binding Rossmann-fold domains"/>
    <property type="match status" value="1"/>
</dbReference>
<dbReference type="InterPro" id="IPR002347">
    <property type="entry name" value="SDR_fam"/>
</dbReference>
<dbReference type="PRINTS" id="PR00081">
    <property type="entry name" value="GDHRDH"/>
</dbReference>
<comment type="caution">
    <text evidence="6">The sequence shown here is derived from an EMBL/GenBank/DDBJ whole genome shotgun (WGS) entry which is preliminary data.</text>
</comment>
<comment type="catalytic activity">
    <reaction evidence="4">
        <text>D-glucose + NAD(+) = D-glucono-1,5-lactone + NADH + H(+)</text>
        <dbReference type="Rhea" id="RHEA:14293"/>
        <dbReference type="ChEBI" id="CHEBI:4167"/>
        <dbReference type="ChEBI" id="CHEBI:15378"/>
        <dbReference type="ChEBI" id="CHEBI:16217"/>
        <dbReference type="ChEBI" id="CHEBI:57540"/>
        <dbReference type="ChEBI" id="CHEBI:57945"/>
        <dbReference type="EC" id="1.1.1.47"/>
    </reaction>
</comment>
<dbReference type="PROSITE" id="PS00061">
    <property type="entry name" value="ADH_SHORT"/>
    <property type="match status" value="1"/>
</dbReference>
<evidence type="ECO:0000313" key="7">
    <source>
        <dbReference type="Proteomes" id="UP000605259"/>
    </source>
</evidence>
<accession>A0A917ALI1</accession>
<proteinExistence type="inferred from homology"/>
<dbReference type="Pfam" id="PF00106">
    <property type="entry name" value="adh_short"/>
    <property type="match status" value="1"/>
</dbReference>
<gene>
    <name evidence="6" type="ORF">GCM10007140_04420</name>
</gene>
<evidence type="ECO:0000256" key="5">
    <source>
        <dbReference type="RuleBase" id="RU000363"/>
    </source>
</evidence>
<dbReference type="PANTHER" id="PTHR45267:SF2">
    <property type="entry name" value="NADPH-DEPENDENT PTERIN ALDEHYDE REDUCTASE"/>
    <property type="match status" value="1"/>
</dbReference>
<sequence length="235" mass="25715">MSNVENQKLVVITGVTQGLGRAMVDRFSELGWIVAGCGRSVEKIEQIKRELSNKHDFQVVDVSNDQSVHTWSETILQRYGAPDLIINNASIINKNAPIWEVTAKEWETVMNINVNGVVHVIRSFVPAMIKVNRGTIINISSDWGRNGEAMLAPYCASKFAVEGLTQSLALELPKEITVVALDPGGGINTAMLQSSAPEYVGEAPNPESWSKVAVPYMLSLTSEYNGKSLTCPEVR</sequence>
<evidence type="ECO:0000256" key="4">
    <source>
        <dbReference type="ARBA" id="ARBA00048831"/>
    </source>
</evidence>
<keyword evidence="7" id="KW-1185">Reference proteome</keyword>
<dbReference type="EC" id="1.1.1.47" evidence="2"/>
<dbReference type="EMBL" id="BMFK01000001">
    <property type="protein sequence ID" value="GGE57192.1"/>
    <property type="molecule type" value="Genomic_DNA"/>
</dbReference>
<name>A0A917ALI1_9BACI</name>
<dbReference type="PANTHER" id="PTHR45267">
    <property type="match status" value="1"/>
</dbReference>
<dbReference type="InterPro" id="IPR053241">
    <property type="entry name" value="NADPH_pterin_aldehyde_rdct"/>
</dbReference>
<evidence type="ECO:0000256" key="2">
    <source>
        <dbReference type="ARBA" id="ARBA00024389"/>
    </source>
</evidence>
<comment type="catalytic activity">
    <reaction evidence="3">
        <text>D-glucose + NADP(+) = D-glucono-1,5-lactone + NADPH + H(+)</text>
        <dbReference type="Rhea" id="RHEA:14405"/>
        <dbReference type="ChEBI" id="CHEBI:4167"/>
        <dbReference type="ChEBI" id="CHEBI:15378"/>
        <dbReference type="ChEBI" id="CHEBI:16217"/>
        <dbReference type="ChEBI" id="CHEBI:57783"/>
        <dbReference type="ChEBI" id="CHEBI:58349"/>
        <dbReference type="EC" id="1.1.1.47"/>
    </reaction>
</comment>
<dbReference type="Proteomes" id="UP000605259">
    <property type="component" value="Unassembled WGS sequence"/>
</dbReference>
<dbReference type="AlphaFoldDB" id="A0A917ALI1"/>
<evidence type="ECO:0000313" key="6">
    <source>
        <dbReference type="EMBL" id="GGE57192.1"/>
    </source>
</evidence>
<evidence type="ECO:0000256" key="1">
    <source>
        <dbReference type="ARBA" id="ARBA00006484"/>
    </source>
</evidence>
<reference evidence="6" key="1">
    <citation type="journal article" date="2014" name="Int. J. Syst. Evol. Microbiol.">
        <title>Complete genome sequence of Corynebacterium casei LMG S-19264T (=DSM 44701T), isolated from a smear-ripened cheese.</title>
        <authorList>
            <consortium name="US DOE Joint Genome Institute (JGI-PGF)"/>
            <person name="Walter F."/>
            <person name="Albersmeier A."/>
            <person name="Kalinowski J."/>
            <person name="Ruckert C."/>
        </authorList>
    </citation>
    <scope>NUCLEOTIDE SEQUENCE</scope>
    <source>
        <strain evidence="6">CGMCC 1.12698</strain>
    </source>
</reference>
<dbReference type="CDD" id="cd05233">
    <property type="entry name" value="SDR_c"/>
    <property type="match status" value="1"/>
</dbReference>
<dbReference type="PRINTS" id="PR00080">
    <property type="entry name" value="SDRFAMILY"/>
</dbReference>
<dbReference type="Gene3D" id="3.40.50.720">
    <property type="entry name" value="NAD(P)-binding Rossmann-like Domain"/>
    <property type="match status" value="1"/>
</dbReference>
<dbReference type="InterPro" id="IPR020904">
    <property type="entry name" value="Sc_DH/Rdtase_CS"/>
</dbReference>
<organism evidence="6 7">
    <name type="scientific">Priestia taiwanensis</name>
    <dbReference type="NCBI Taxonomy" id="1347902"/>
    <lineage>
        <taxon>Bacteria</taxon>
        <taxon>Bacillati</taxon>
        <taxon>Bacillota</taxon>
        <taxon>Bacilli</taxon>
        <taxon>Bacillales</taxon>
        <taxon>Bacillaceae</taxon>
        <taxon>Priestia</taxon>
    </lineage>
</organism>
<reference evidence="6" key="2">
    <citation type="submission" date="2020-09" db="EMBL/GenBank/DDBJ databases">
        <authorList>
            <person name="Sun Q."/>
            <person name="Zhou Y."/>
        </authorList>
    </citation>
    <scope>NUCLEOTIDE SEQUENCE</scope>
    <source>
        <strain evidence="6">CGMCC 1.12698</strain>
    </source>
</reference>
<dbReference type="GO" id="GO:0047936">
    <property type="term" value="F:glucose 1-dehydrogenase [NAD(P)+] activity"/>
    <property type="evidence" value="ECO:0007669"/>
    <property type="project" value="UniProtKB-EC"/>
</dbReference>
<protein>
    <recommendedName>
        <fullName evidence="2">glucose 1-dehydrogenase [NAD(P)(+)]</fullName>
        <ecNumber evidence="2">1.1.1.47</ecNumber>
    </recommendedName>
</protein>
<comment type="similarity">
    <text evidence="1 5">Belongs to the short-chain dehydrogenases/reductases (SDR) family.</text>
</comment>
<dbReference type="RefSeq" id="WP_188386815.1">
    <property type="nucleotide sequence ID" value="NZ_BMFK01000001.1"/>
</dbReference>
<dbReference type="InterPro" id="IPR036291">
    <property type="entry name" value="NAD(P)-bd_dom_sf"/>
</dbReference>